<dbReference type="InterPro" id="IPR012337">
    <property type="entry name" value="RNaseH-like_sf"/>
</dbReference>
<dbReference type="InterPro" id="IPR036397">
    <property type="entry name" value="RNaseH_sf"/>
</dbReference>
<accession>X1A544</accession>
<dbReference type="AlphaFoldDB" id="X1A544"/>
<proteinExistence type="predicted"/>
<reference evidence="1" key="1">
    <citation type="journal article" date="2014" name="Front. Microbiol.">
        <title>High frequency of phylogenetically diverse reductive dehalogenase-homologous genes in deep subseafloor sedimentary metagenomes.</title>
        <authorList>
            <person name="Kawai M."/>
            <person name="Futagami T."/>
            <person name="Toyoda A."/>
            <person name="Takaki Y."/>
            <person name="Nishi S."/>
            <person name="Hori S."/>
            <person name="Arai W."/>
            <person name="Tsubouchi T."/>
            <person name="Morono Y."/>
            <person name="Uchiyama I."/>
            <person name="Ito T."/>
            <person name="Fujiyama A."/>
            <person name="Inagaki F."/>
            <person name="Takami H."/>
        </authorList>
    </citation>
    <scope>NUCLEOTIDE SEQUENCE</scope>
    <source>
        <strain evidence="1">Expedition CK06-06</strain>
    </source>
</reference>
<protein>
    <recommendedName>
        <fullName evidence="2">Holliday junction resolvase RuvC</fullName>
    </recommendedName>
</protein>
<sequence length="156" mass="17259">MNNSILAFDLATKLGWAFAVLELPVVSGVQNFSPNRWDGAGVRYLLFRAWLNDTFLHDPLPDLVVYEEVPRHLGRAAAAVYHGFLAELQAWGEKNEIPYKGVPIATIKKFATGKGNANKEAMMEAARAKGWSFEDDNEADALWLLHVAIDMLGEGS</sequence>
<evidence type="ECO:0000313" key="1">
    <source>
        <dbReference type="EMBL" id="GAG77260.1"/>
    </source>
</evidence>
<gene>
    <name evidence="1" type="ORF">S01H4_33133</name>
</gene>
<dbReference type="GO" id="GO:0003676">
    <property type="term" value="F:nucleic acid binding"/>
    <property type="evidence" value="ECO:0007669"/>
    <property type="project" value="InterPro"/>
</dbReference>
<comment type="caution">
    <text evidence="1">The sequence shown here is derived from an EMBL/GenBank/DDBJ whole genome shotgun (WGS) entry which is preliminary data.</text>
</comment>
<organism evidence="1">
    <name type="scientific">marine sediment metagenome</name>
    <dbReference type="NCBI Taxonomy" id="412755"/>
    <lineage>
        <taxon>unclassified sequences</taxon>
        <taxon>metagenomes</taxon>
        <taxon>ecological metagenomes</taxon>
    </lineage>
</organism>
<dbReference type="EMBL" id="BART01017397">
    <property type="protein sequence ID" value="GAG77260.1"/>
    <property type="molecule type" value="Genomic_DNA"/>
</dbReference>
<evidence type="ECO:0008006" key="2">
    <source>
        <dbReference type="Google" id="ProtNLM"/>
    </source>
</evidence>
<dbReference type="SUPFAM" id="SSF53098">
    <property type="entry name" value="Ribonuclease H-like"/>
    <property type="match status" value="1"/>
</dbReference>
<dbReference type="Gene3D" id="3.30.420.10">
    <property type="entry name" value="Ribonuclease H-like superfamily/Ribonuclease H"/>
    <property type="match status" value="1"/>
</dbReference>
<name>X1A544_9ZZZZ</name>